<evidence type="ECO:0000313" key="4">
    <source>
        <dbReference type="Proteomes" id="UP000001307"/>
    </source>
</evidence>
<dbReference type="PANTHER" id="PTHR16161:SF0">
    <property type="entry name" value="TRANSCRIPTIONAL PROTEIN SWT1"/>
    <property type="match status" value="1"/>
</dbReference>
<keyword evidence="4" id="KW-1185">Reference proteome</keyword>
<reference evidence="3" key="1">
    <citation type="journal article" date="2010" name="Science">
        <title>Plasticity of animal genome architecture unmasked by rapid evolution of a pelagic tunicate.</title>
        <authorList>
            <person name="Denoeud F."/>
            <person name="Henriet S."/>
            <person name="Mungpakdee S."/>
            <person name="Aury J.M."/>
            <person name="Da Silva C."/>
            <person name="Brinkmann H."/>
            <person name="Mikhaleva J."/>
            <person name="Olsen L.C."/>
            <person name="Jubin C."/>
            <person name="Canestro C."/>
            <person name="Bouquet J.M."/>
            <person name="Danks G."/>
            <person name="Poulain J."/>
            <person name="Campsteijn C."/>
            <person name="Adamski M."/>
            <person name="Cross I."/>
            <person name="Yadetie F."/>
            <person name="Muffato M."/>
            <person name="Louis A."/>
            <person name="Butcher S."/>
            <person name="Tsagkogeorga G."/>
            <person name="Konrad A."/>
            <person name="Singh S."/>
            <person name="Jensen M.F."/>
            <person name="Cong E.H."/>
            <person name="Eikeseth-Otteraa H."/>
            <person name="Noel B."/>
            <person name="Anthouard V."/>
            <person name="Porcel B.M."/>
            <person name="Kachouri-Lafond R."/>
            <person name="Nishino A."/>
            <person name="Ugolini M."/>
            <person name="Chourrout P."/>
            <person name="Nishida H."/>
            <person name="Aasland R."/>
            <person name="Huzurbazar S."/>
            <person name="Westhof E."/>
            <person name="Delsuc F."/>
            <person name="Lehrach H."/>
            <person name="Reinhardt R."/>
            <person name="Weissenbach J."/>
            <person name="Roy S.W."/>
            <person name="Artiguenave F."/>
            <person name="Postlethwait J.H."/>
            <person name="Manak J.R."/>
            <person name="Thompson E.M."/>
            <person name="Jaillon O."/>
            <person name="Du Pasquier L."/>
            <person name="Boudinot P."/>
            <person name="Liberles D.A."/>
            <person name="Volff J.N."/>
            <person name="Philippe H."/>
            <person name="Lenhard B."/>
            <person name="Roest Crollius H."/>
            <person name="Wincker P."/>
            <person name="Chourrout D."/>
        </authorList>
    </citation>
    <scope>NUCLEOTIDE SEQUENCE [LARGE SCALE GENOMIC DNA]</scope>
</reference>
<protein>
    <recommendedName>
        <fullName evidence="2">WW domain-containing protein</fullName>
    </recommendedName>
</protein>
<dbReference type="InterPro" id="IPR002716">
    <property type="entry name" value="PIN_dom"/>
</dbReference>
<evidence type="ECO:0000313" key="3">
    <source>
        <dbReference type="EMBL" id="CBY18577.1"/>
    </source>
</evidence>
<dbReference type="OrthoDB" id="548295at2759"/>
<dbReference type="CDD" id="cd00201">
    <property type="entry name" value="WW"/>
    <property type="match status" value="1"/>
</dbReference>
<accession>E4X5K8</accession>
<dbReference type="Proteomes" id="UP000001307">
    <property type="component" value="Unassembled WGS sequence"/>
</dbReference>
<dbReference type="Pfam" id="PF13638">
    <property type="entry name" value="PIN_4"/>
    <property type="match status" value="1"/>
</dbReference>
<dbReference type="SUPFAM" id="SSF51045">
    <property type="entry name" value="WW domain"/>
    <property type="match status" value="1"/>
</dbReference>
<dbReference type="SUPFAM" id="SSF88723">
    <property type="entry name" value="PIN domain-like"/>
    <property type="match status" value="1"/>
</dbReference>
<dbReference type="EMBL" id="FN653025">
    <property type="protein sequence ID" value="CBY18577.1"/>
    <property type="molecule type" value="Genomic_DNA"/>
</dbReference>
<proteinExistence type="predicted"/>
<dbReference type="AlphaFoldDB" id="E4X5K8"/>
<gene>
    <name evidence="3" type="ORF">GSOID_T00002445001</name>
</gene>
<dbReference type="PROSITE" id="PS50020">
    <property type="entry name" value="WW_DOMAIN_2"/>
    <property type="match status" value="1"/>
</dbReference>
<feature type="region of interest" description="Disordered" evidence="1">
    <location>
        <begin position="217"/>
        <end position="241"/>
    </location>
</feature>
<feature type="domain" description="WW" evidence="2">
    <location>
        <begin position="4"/>
        <end position="41"/>
    </location>
</feature>
<sequence length="403" mass="47424">MASENLPPGWKHAKSKNPNHAGRRFYYNSKFKISVWEHPQHFERQPIDVKIKNTIVLRRENYNFCLDTNVLIHHLSFVEWVVDLCVELKRSYVNVPYKVWEELDGVHKYGNDGEVREYARKAMKKVEKWMTNKAPVFLESKSDFDKRKKDEEGLSNDEKIMNFCKSKLVSTRKKDRKPFFLTDDRNLRLRVMADHIRCSKPDFDEMLEALAISCGSEPPSVEGVSRELPSTTSAGSDGLSDDAMDFEEYQPPDPRTALPREILELFWEEGRKVLIWIIVQKLSLYFWNKFMPGDEAKLAEIMREELGAQHFNLLQSENISMMGVLKLWEFYEPALIENMDNWSLKEYKEHKDELTKYAENSTVCEELDLDDQSWVDNLVEIAGIYKNHERVNRFLCKVDEQFS</sequence>
<name>E4X5K8_OIKDI</name>
<dbReference type="InterPro" id="IPR029060">
    <property type="entry name" value="PIN-like_dom_sf"/>
</dbReference>
<evidence type="ECO:0000259" key="2">
    <source>
        <dbReference type="PROSITE" id="PS50020"/>
    </source>
</evidence>
<dbReference type="InterPro" id="IPR036020">
    <property type="entry name" value="WW_dom_sf"/>
</dbReference>
<organism evidence="3">
    <name type="scientific">Oikopleura dioica</name>
    <name type="common">Tunicate</name>
    <dbReference type="NCBI Taxonomy" id="34765"/>
    <lineage>
        <taxon>Eukaryota</taxon>
        <taxon>Metazoa</taxon>
        <taxon>Chordata</taxon>
        <taxon>Tunicata</taxon>
        <taxon>Appendicularia</taxon>
        <taxon>Copelata</taxon>
        <taxon>Oikopleuridae</taxon>
        <taxon>Oikopleura</taxon>
    </lineage>
</organism>
<dbReference type="Gene3D" id="2.20.70.10">
    <property type="match status" value="1"/>
</dbReference>
<dbReference type="Gene3D" id="3.40.50.1010">
    <property type="entry name" value="5'-nuclease"/>
    <property type="match status" value="1"/>
</dbReference>
<dbReference type="SMART" id="SM00456">
    <property type="entry name" value="WW"/>
    <property type="match status" value="1"/>
</dbReference>
<dbReference type="InParanoid" id="E4X5K8"/>
<dbReference type="InterPro" id="IPR052626">
    <property type="entry name" value="SWT1_Regulator"/>
</dbReference>
<dbReference type="PANTHER" id="PTHR16161">
    <property type="entry name" value="TRANSCRIPTIONAL PROTEIN SWT1"/>
    <property type="match status" value="1"/>
</dbReference>
<dbReference type="InterPro" id="IPR001202">
    <property type="entry name" value="WW_dom"/>
</dbReference>
<dbReference type="GO" id="GO:0005634">
    <property type="term" value="C:nucleus"/>
    <property type="evidence" value="ECO:0007669"/>
    <property type="project" value="TreeGrafter"/>
</dbReference>
<dbReference type="SMART" id="SM00670">
    <property type="entry name" value="PINc"/>
    <property type="match status" value="1"/>
</dbReference>
<evidence type="ECO:0000256" key="1">
    <source>
        <dbReference type="SAM" id="MobiDB-lite"/>
    </source>
</evidence>